<accession>A0A7C4FD89</accession>
<evidence type="ECO:0000256" key="2">
    <source>
        <dbReference type="ARBA" id="ARBA00022598"/>
    </source>
</evidence>
<evidence type="ECO:0000256" key="5">
    <source>
        <dbReference type="ARBA" id="ARBA00023267"/>
    </source>
</evidence>
<dbReference type="GO" id="GO:0046872">
    <property type="term" value="F:metal ion binding"/>
    <property type="evidence" value="ECO:0007669"/>
    <property type="project" value="InterPro"/>
</dbReference>
<dbReference type="FunFam" id="3.40.50.20:FF:000010">
    <property type="entry name" value="Propionyl-CoA carboxylase subunit alpha"/>
    <property type="match status" value="1"/>
</dbReference>
<evidence type="ECO:0000256" key="7">
    <source>
        <dbReference type="SAM" id="MobiDB-lite"/>
    </source>
</evidence>
<keyword evidence="4 6" id="KW-0067">ATP-binding</keyword>
<dbReference type="SMART" id="SM00878">
    <property type="entry name" value="Biotin_carb_C"/>
    <property type="match status" value="1"/>
</dbReference>
<dbReference type="InterPro" id="IPR011764">
    <property type="entry name" value="Biotin_carboxylation_dom"/>
</dbReference>
<dbReference type="Pfam" id="PF00289">
    <property type="entry name" value="Biotin_carb_N"/>
    <property type="match status" value="1"/>
</dbReference>
<dbReference type="InterPro" id="IPR005479">
    <property type="entry name" value="CPAse_ATP-bd"/>
</dbReference>
<dbReference type="InterPro" id="IPR011761">
    <property type="entry name" value="ATP-grasp"/>
</dbReference>
<sequence>MPVSFRKILVANRGEIAVRVIRTARDMGIKTVAIYSDADERALHALLADERYRVGPPEPSASYLNMEAIIDIALKSGAEAIHSGYGFLAQNAAFAQRVEESGLVWIGPSPEVIRLVGDKLGARRFFSSHGIPVVPGTFEAVDPRDAASHAEEIGYPVMVKPAGGGGGIGMFVAWSSEELEEKLRRASSLGQAYFGSAAVYLEKYFPRVKHIEVQVLGYRRGRVLHLFERECSVQRRFQKVVEEAPSPSITPEERKRVCDLAVKAASSCGYTNAGTFEFLFDLDSRKFYLLEVNSRIQVEHPVTEMVTGIDIVEQQILAASGAPAPLSQDEVELRGHAVEARVYAEDPANGFAPSPGRIEFLEIPQGPWVRVDSGVYEGSEVPHYYDPLLMKVIAWGPTRSDAVRRLRRALSELRIGGMKHNKYFLLRILDHNSFLNASYTTRLLEDESIYEGLENEDKQRTVPAAPREEKPTRRDVHGATSTWRMLARARYTA</sequence>
<dbReference type="Pfam" id="PF02785">
    <property type="entry name" value="Biotin_carb_C"/>
    <property type="match status" value="1"/>
</dbReference>
<dbReference type="SUPFAM" id="SSF56059">
    <property type="entry name" value="Glutathione synthetase ATP-binding domain-like"/>
    <property type="match status" value="1"/>
</dbReference>
<dbReference type="EC" id="6.4.1.1" evidence="10"/>
<feature type="compositionally biased region" description="Basic and acidic residues" evidence="7">
    <location>
        <begin position="455"/>
        <end position="477"/>
    </location>
</feature>
<dbReference type="GO" id="GO:0005524">
    <property type="term" value="F:ATP binding"/>
    <property type="evidence" value="ECO:0007669"/>
    <property type="project" value="UniProtKB-UniRule"/>
</dbReference>
<feature type="region of interest" description="Disordered" evidence="7">
    <location>
        <begin position="454"/>
        <end position="478"/>
    </location>
</feature>
<evidence type="ECO:0000313" key="10">
    <source>
        <dbReference type="EMBL" id="HGI43885.1"/>
    </source>
</evidence>
<dbReference type="Pfam" id="PF02786">
    <property type="entry name" value="CPSase_L_D2"/>
    <property type="match status" value="1"/>
</dbReference>
<dbReference type="Gene3D" id="3.30.470.20">
    <property type="entry name" value="ATP-grasp fold, B domain"/>
    <property type="match status" value="1"/>
</dbReference>
<evidence type="ECO:0000259" key="9">
    <source>
        <dbReference type="PROSITE" id="PS50979"/>
    </source>
</evidence>
<evidence type="ECO:0000256" key="1">
    <source>
        <dbReference type="ARBA" id="ARBA00001941"/>
    </source>
</evidence>
<dbReference type="InterPro" id="IPR016185">
    <property type="entry name" value="PreATP-grasp_dom_sf"/>
</dbReference>
<dbReference type="PROSITE" id="PS00866">
    <property type="entry name" value="CPSASE_1"/>
    <property type="match status" value="1"/>
</dbReference>
<comment type="cofactor">
    <cofactor evidence="1">
        <name>Co(2+)</name>
        <dbReference type="ChEBI" id="CHEBI:48828"/>
    </cofactor>
</comment>
<dbReference type="SUPFAM" id="SSF52440">
    <property type="entry name" value="PreATP-grasp domain"/>
    <property type="match status" value="1"/>
</dbReference>
<organism evidence="10">
    <name type="scientific">Thermofilum pendens</name>
    <dbReference type="NCBI Taxonomy" id="2269"/>
    <lineage>
        <taxon>Archaea</taxon>
        <taxon>Thermoproteota</taxon>
        <taxon>Thermoprotei</taxon>
        <taxon>Thermofilales</taxon>
        <taxon>Thermofilaceae</taxon>
        <taxon>Thermofilum</taxon>
    </lineage>
</organism>
<protein>
    <submittedName>
        <fullName evidence="10">Acetyl-CoA carboxylase biotin carboxylase subunit</fullName>
        <ecNumber evidence="10">6.4.1.1</ecNumber>
    </submittedName>
</protein>
<keyword evidence="5" id="KW-0092">Biotin</keyword>
<dbReference type="PROSITE" id="PS50979">
    <property type="entry name" value="BC"/>
    <property type="match status" value="1"/>
</dbReference>
<dbReference type="PROSITE" id="PS50975">
    <property type="entry name" value="ATP_GRASP"/>
    <property type="match status" value="1"/>
</dbReference>
<dbReference type="AlphaFoldDB" id="A0A7C4FD89"/>
<evidence type="ECO:0000256" key="4">
    <source>
        <dbReference type="ARBA" id="ARBA00022840"/>
    </source>
</evidence>
<evidence type="ECO:0000256" key="3">
    <source>
        <dbReference type="ARBA" id="ARBA00022741"/>
    </source>
</evidence>
<dbReference type="InterPro" id="IPR005481">
    <property type="entry name" value="BC-like_N"/>
</dbReference>
<dbReference type="PANTHER" id="PTHR18866:SF33">
    <property type="entry name" value="METHYLCROTONOYL-COA CARBOXYLASE SUBUNIT ALPHA, MITOCHONDRIAL-RELATED"/>
    <property type="match status" value="1"/>
</dbReference>
<dbReference type="InterPro" id="IPR050856">
    <property type="entry name" value="Biotin_carboxylase_complex"/>
</dbReference>
<gene>
    <name evidence="10" type="ORF">ENV17_05835</name>
</gene>
<evidence type="ECO:0000256" key="6">
    <source>
        <dbReference type="PROSITE-ProRule" id="PRU00409"/>
    </source>
</evidence>
<evidence type="ECO:0000259" key="8">
    <source>
        <dbReference type="PROSITE" id="PS50975"/>
    </source>
</evidence>
<feature type="domain" description="Biotin carboxylation" evidence="9">
    <location>
        <begin position="4"/>
        <end position="449"/>
    </location>
</feature>
<reference evidence="10" key="1">
    <citation type="journal article" date="2020" name="mSystems">
        <title>Genome- and Community-Level Interaction Insights into Carbon Utilization and Element Cycling Functions of Hydrothermarchaeota in Hydrothermal Sediment.</title>
        <authorList>
            <person name="Zhou Z."/>
            <person name="Liu Y."/>
            <person name="Xu W."/>
            <person name="Pan J."/>
            <person name="Luo Z.H."/>
            <person name="Li M."/>
        </authorList>
    </citation>
    <scope>NUCLEOTIDE SEQUENCE [LARGE SCALE GENOMIC DNA]</scope>
    <source>
        <strain evidence="10">SpSt-735</strain>
    </source>
</reference>
<comment type="caution">
    <text evidence="10">The sequence shown here is derived from an EMBL/GenBank/DDBJ whole genome shotgun (WGS) entry which is preliminary data.</text>
</comment>
<dbReference type="EMBL" id="DTFI01000142">
    <property type="protein sequence ID" value="HGI43885.1"/>
    <property type="molecule type" value="Genomic_DNA"/>
</dbReference>
<keyword evidence="2 10" id="KW-0436">Ligase</keyword>
<proteinExistence type="predicted"/>
<dbReference type="GO" id="GO:0004736">
    <property type="term" value="F:pyruvate carboxylase activity"/>
    <property type="evidence" value="ECO:0007669"/>
    <property type="project" value="UniProtKB-EC"/>
</dbReference>
<dbReference type="SUPFAM" id="SSF51246">
    <property type="entry name" value="Rudiment single hybrid motif"/>
    <property type="match status" value="1"/>
</dbReference>
<keyword evidence="3 6" id="KW-0547">Nucleotide-binding</keyword>
<dbReference type="InterPro" id="IPR005482">
    <property type="entry name" value="Biotin_COase_C"/>
</dbReference>
<feature type="domain" description="ATP-grasp" evidence="8">
    <location>
        <begin position="123"/>
        <end position="320"/>
    </location>
</feature>
<dbReference type="InterPro" id="IPR011054">
    <property type="entry name" value="Rudment_hybrid_motif"/>
</dbReference>
<dbReference type="PANTHER" id="PTHR18866">
    <property type="entry name" value="CARBOXYLASE:PYRUVATE/ACETYL-COA/PROPIONYL-COA CARBOXYLASE"/>
    <property type="match status" value="1"/>
</dbReference>
<name>A0A7C4FD89_THEPE</name>